<organism evidence="1 2">
    <name type="scientific">Methanobrevibacter millerae</name>
    <dbReference type="NCBI Taxonomy" id="230361"/>
    <lineage>
        <taxon>Archaea</taxon>
        <taxon>Methanobacteriati</taxon>
        <taxon>Methanobacteriota</taxon>
        <taxon>Methanomada group</taxon>
        <taxon>Methanobacteria</taxon>
        <taxon>Methanobacteriales</taxon>
        <taxon>Methanobacteriaceae</taxon>
        <taxon>Methanobrevibacter</taxon>
    </lineage>
</organism>
<evidence type="ECO:0000313" key="2">
    <source>
        <dbReference type="Proteomes" id="UP000067738"/>
    </source>
</evidence>
<dbReference type="AlphaFoldDB" id="A0A0U3DSC7"/>
<proteinExistence type="predicted"/>
<protein>
    <submittedName>
        <fullName evidence="1">Uncharacterized protein</fullName>
    </submittedName>
</protein>
<evidence type="ECO:0000313" key="1">
    <source>
        <dbReference type="EMBL" id="ALT69305.1"/>
    </source>
</evidence>
<dbReference type="EMBL" id="CP011266">
    <property type="protein sequence ID" value="ALT69305.1"/>
    <property type="molecule type" value="Genomic_DNA"/>
</dbReference>
<keyword evidence="2" id="KW-1185">Reference proteome</keyword>
<dbReference type="PATRIC" id="fig|230361.4.peg.1585"/>
<name>A0A0U3DSC7_9EURY</name>
<dbReference type="Proteomes" id="UP000067738">
    <property type="component" value="Chromosome"/>
</dbReference>
<dbReference type="RefSeq" id="WP_269744783.1">
    <property type="nucleotide sequence ID" value="NZ_CP011266.1"/>
</dbReference>
<sequence length="42" mass="5073">MNLRILFEKDFDEKIYPQLILPIESILDDNYFVNSQGILEER</sequence>
<gene>
    <name evidence="1" type="ORF">sm9_1533</name>
</gene>
<dbReference type="KEGG" id="mmil:sm9_1533"/>
<reference evidence="1 2" key="1">
    <citation type="submission" date="2015-04" db="EMBL/GenBank/DDBJ databases">
        <title>The complete genome sequence of the rumen methanogen Methanobrevibacter millerae SM9.</title>
        <authorList>
            <person name="Leahy S.C."/>
            <person name="Kelly W.J."/>
            <person name="Pacheco D.M."/>
            <person name="Li D."/>
            <person name="Altermann E."/>
            <person name="Attwood G.T."/>
        </authorList>
    </citation>
    <scope>NUCLEOTIDE SEQUENCE [LARGE SCALE GENOMIC DNA]</scope>
    <source>
        <strain evidence="1 2">SM9</strain>
    </source>
</reference>
<accession>A0A0U3DSC7</accession>
<dbReference type="GeneID" id="77344984"/>